<dbReference type="EMBL" id="NIDF01000028">
    <property type="protein sequence ID" value="TYJ56168.1"/>
    <property type="molecule type" value="Genomic_DNA"/>
</dbReference>
<protein>
    <submittedName>
        <fullName evidence="2">Uncharacterized protein</fullName>
    </submittedName>
</protein>
<gene>
    <name evidence="2" type="ORF">B9479_003154</name>
</gene>
<dbReference type="AlphaFoldDB" id="A0A5D3AZE3"/>
<name>A0A5D3AZE3_9TREE</name>
<evidence type="ECO:0000313" key="3">
    <source>
        <dbReference type="Proteomes" id="UP000322245"/>
    </source>
</evidence>
<feature type="region of interest" description="Disordered" evidence="1">
    <location>
        <begin position="48"/>
        <end position="78"/>
    </location>
</feature>
<keyword evidence="3" id="KW-1185">Reference proteome</keyword>
<reference evidence="2 3" key="1">
    <citation type="submission" date="2017-05" db="EMBL/GenBank/DDBJ databases">
        <title>The Genome Sequence of Tsuchiyaea wingfieldii DSM 27421.</title>
        <authorList>
            <person name="Cuomo C."/>
            <person name="Passer A."/>
            <person name="Billmyre B."/>
            <person name="Heitman J."/>
        </authorList>
    </citation>
    <scope>NUCLEOTIDE SEQUENCE [LARGE SCALE GENOMIC DNA]</scope>
    <source>
        <strain evidence="2 3">DSM 27421</strain>
    </source>
</reference>
<accession>A0A5D3AZE3</accession>
<evidence type="ECO:0000256" key="1">
    <source>
        <dbReference type="SAM" id="MobiDB-lite"/>
    </source>
</evidence>
<dbReference type="Proteomes" id="UP000322245">
    <property type="component" value="Unassembled WGS sequence"/>
</dbReference>
<organism evidence="2 3">
    <name type="scientific">Cryptococcus floricola</name>
    <dbReference type="NCBI Taxonomy" id="2591691"/>
    <lineage>
        <taxon>Eukaryota</taxon>
        <taxon>Fungi</taxon>
        <taxon>Dikarya</taxon>
        <taxon>Basidiomycota</taxon>
        <taxon>Agaricomycotina</taxon>
        <taxon>Tremellomycetes</taxon>
        <taxon>Tremellales</taxon>
        <taxon>Cryptococcaceae</taxon>
        <taxon>Cryptococcus</taxon>
    </lineage>
</organism>
<sequence length="206" mass="22271">MTPNFFAYWTEATDTGLPSALHGTCKKDDRILVIIELQLPNVLKSVGDVATSGTGDEAPVDEGGENHDAGDEVVGNEVGEGDENGELVLRIGRLIAECEKENGLILALGKKNGQDGKLPDALFIVDDEGNVIPEMGHWAAGLSQLFEQLLVHKLDLVILTSCNVWIPFQRDPVDSALIRMGTPIYRQTPDDQLQPCQPDAGQLSPM</sequence>
<evidence type="ECO:0000313" key="2">
    <source>
        <dbReference type="EMBL" id="TYJ56168.1"/>
    </source>
</evidence>
<proteinExistence type="predicted"/>
<comment type="caution">
    <text evidence="2">The sequence shown here is derived from an EMBL/GenBank/DDBJ whole genome shotgun (WGS) entry which is preliminary data.</text>
</comment>